<feature type="region of interest" description="Disordered" evidence="1">
    <location>
        <begin position="16"/>
        <end position="36"/>
    </location>
</feature>
<reference evidence="2 3" key="1">
    <citation type="journal article" date="2013" name="Genome Biol.">
        <title>Comparative genomics of the core and accessory genomes of 48 Sinorhizobium strains comprising five genospecies.</title>
        <authorList>
            <person name="Sugawara M."/>
            <person name="Epstein B."/>
            <person name="Badgley B.D."/>
            <person name="Unno T."/>
            <person name="Xu L."/>
            <person name="Reese J."/>
            <person name="Gyaneshwar P."/>
            <person name="Denny R."/>
            <person name="Mudge J."/>
            <person name="Bharti A.K."/>
            <person name="Farmer A.D."/>
            <person name="May G.D."/>
            <person name="Woodward J.E."/>
            <person name="Medigue C."/>
            <person name="Vallenet D."/>
            <person name="Lajus A."/>
            <person name="Rouy Z."/>
            <person name="Martinez-Vaz B."/>
            <person name="Tiffin P."/>
            <person name="Young N.D."/>
            <person name="Sadowsky M.J."/>
        </authorList>
    </citation>
    <scope>NUCLEOTIDE SEQUENCE [LARGE SCALE GENOMIC DNA]</scope>
    <source>
        <strain evidence="2 3">USDA4894</strain>
    </source>
</reference>
<dbReference type="Proteomes" id="UP000439983">
    <property type="component" value="Unassembled WGS sequence"/>
</dbReference>
<proteinExistence type="predicted"/>
<evidence type="ECO:0000313" key="3">
    <source>
        <dbReference type="Proteomes" id="UP000439983"/>
    </source>
</evidence>
<evidence type="ECO:0008006" key="4">
    <source>
        <dbReference type="Google" id="ProtNLM"/>
    </source>
</evidence>
<dbReference type="InterPro" id="IPR025528">
    <property type="entry name" value="BrnA_antitoxin"/>
</dbReference>
<protein>
    <recommendedName>
        <fullName evidence="4">BrnA antitoxin family protein</fullName>
    </recommendedName>
</protein>
<dbReference type="OrthoDB" id="361944at2"/>
<dbReference type="Pfam" id="PF14384">
    <property type="entry name" value="BrnA_antitoxin"/>
    <property type="match status" value="1"/>
</dbReference>
<sequence>MAIKYKRQEEFRPGRGYTKKDWDAVSDNPPLTEEEMKQARPFKEVFPDLSEKIEKAVRGRPKGDTTKTPVTIRLDPDVVEHYKATGRGWQSRMNDDLRKAAGLKKAG</sequence>
<accession>A0A6N7L7Z9</accession>
<gene>
    <name evidence="2" type="ORF">GHK62_04060</name>
</gene>
<organism evidence="2 3">
    <name type="scientific">Sinorhizobium terangae</name>
    <dbReference type="NCBI Taxonomy" id="110322"/>
    <lineage>
        <taxon>Bacteria</taxon>
        <taxon>Pseudomonadati</taxon>
        <taxon>Pseudomonadota</taxon>
        <taxon>Alphaproteobacteria</taxon>
        <taxon>Hyphomicrobiales</taxon>
        <taxon>Rhizobiaceae</taxon>
        <taxon>Sinorhizobium/Ensifer group</taxon>
        <taxon>Sinorhizobium</taxon>
    </lineage>
</organism>
<evidence type="ECO:0000256" key="1">
    <source>
        <dbReference type="SAM" id="MobiDB-lite"/>
    </source>
</evidence>
<dbReference type="EMBL" id="WITC01000023">
    <property type="protein sequence ID" value="MQX13963.1"/>
    <property type="molecule type" value="Genomic_DNA"/>
</dbReference>
<evidence type="ECO:0000313" key="2">
    <source>
        <dbReference type="EMBL" id="MQX13963.1"/>
    </source>
</evidence>
<name>A0A6N7L7Z9_SINTE</name>
<dbReference type="RefSeq" id="WP_153437056.1">
    <property type="nucleotide sequence ID" value="NZ_CP121660.1"/>
</dbReference>
<dbReference type="AlphaFoldDB" id="A0A6N7L7Z9"/>
<keyword evidence="3" id="KW-1185">Reference proteome</keyword>
<comment type="caution">
    <text evidence="2">The sequence shown here is derived from an EMBL/GenBank/DDBJ whole genome shotgun (WGS) entry which is preliminary data.</text>
</comment>